<evidence type="ECO:0000313" key="3">
    <source>
        <dbReference type="Proteomes" id="UP000027178"/>
    </source>
</evidence>
<dbReference type="GO" id="GO:0046872">
    <property type="term" value="F:metal ion binding"/>
    <property type="evidence" value="ECO:0007669"/>
    <property type="project" value="InterPro"/>
</dbReference>
<dbReference type="SUPFAM" id="SSF109854">
    <property type="entry name" value="DinB/YfiT-like putative metalloenzymes"/>
    <property type="match status" value="1"/>
</dbReference>
<comment type="caution">
    <text evidence="2">The sequence shown here is derived from an EMBL/GenBank/DDBJ whole genome shotgun (WGS) entry which is preliminary data.</text>
</comment>
<reference evidence="2 3" key="1">
    <citation type="submission" date="2014-05" db="EMBL/GenBank/DDBJ databases">
        <title>Draft Genome Sequence of Kitasatospora cheerisanensis KCTC 2395.</title>
        <authorList>
            <person name="Nam D.H."/>
        </authorList>
    </citation>
    <scope>NUCLEOTIDE SEQUENCE [LARGE SCALE GENOMIC DNA]</scope>
    <source>
        <strain evidence="2 3">KCTC 2395</strain>
    </source>
</reference>
<dbReference type="eggNOG" id="COG0644">
    <property type="taxonomic scope" value="Bacteria"/>
</dbReference>
<feature type="domain" description="Mycothiol-dependent maleylpyruvate isomerase metal-binding" evidence="1">
    <location>
        <begin position="18"/>
        <end position="105"/>
    </location>
</feature>
<name>A0A066YLP1_9ACTN</name>
<evidence type="ECO:0000313" key="2">
    <source>
        <dbReference type="EMBL" id="KDN82388.1"/>
    </source>
</evidence>
<evidence type="ECO:0000259" key="1">
    <source>
        <dbReference type="Pfam" id="PF11716"/>
    </source>
</evidence>
<dbReference type="InterPro" id="IPR024344">
    <property type="entry name" value="MDMPI_metal-binding"/>
</dbReference>
<dbReference type="HOGENOM" id="CLU_075533_0_0_11"/>
<accession>A0A066YLP1</accession>
<protein>
    <recommendedName>
        <fullName evidence="1">Mycothiol-dependent maleylpyruvate isomerase metal-binding domain-containing protein</fullName>
    </recommendedName>
</protein>
<dbReference type="Proteomes" id="UP000027178">
    <property type="component" value="Unassembled WGS sequence"/>
</dbReference>
<dbReference type="RefSeq" id="WP_167574129.1">
    <property type="nucleotide sequence ID" value="NZ_KK853997.1"/>
</dbReference>
<dbReference type="Pfam" id="PF11716">
    <property type="entry name" value="MDMPI_N"/>
    <property type="match status" value="1"/>
</dbReference>
<dbReference type="InterPro" id="IPR034660">
    <property type="entry name" value="DinB/YfiT-like"/>
</dbReference>
<organism evidence="2 3">
    <name type="scientific">Kitasatospora cheerisanensis KCTC 2395</name>
    <dbReference type="NCBI Taxonomy" id="1348663"/>
    <lineage>
        <taxon>Bacteria</taxon>
        <taxon>Bacillati</taxon>
        <taxon>Actinomycetota</taxon>
        <taxon>Actinomycetes</taxon>
        <taxon>Kitasatosporales</taxon>
        <taxon>Streptomycetaceae</taxon>
        <taxon>Kitasatospora</taxon>
    </lineage>
</organism>
<dbReference type="EMBL" id="JNBY01000112">
    <property type="protein sequence ID" value="KDN82388.1"/>
    <property type="molecule type" value="Genomic_DNA"/>
</dbReference>
<dbReference type="Gene3D" id="1.20.120.450">
    <property type="entry name" value="dinb family like domain"/>
    <property type="match status" value="1"/>
</dbReference>
<sequence>MTAAPTPHDPTEQLAAYRRSREAIAALAAALPDPAAVEVPACPDWTVRDLIGHLVHINESFVALEDSQIDLAPAAGLGTEELLARWAELDAELPAALERSPELRRRILLLDVFSHELDLRLRLDAPVEPTAHPAFDGSLDLSTMGFGLAVHGGGLPALRIETPERSWVVGEGDPAATVRGSAVDVFRSLTGRRTRPQIEGLEWTGEPAGKWADAFAWGPFTPPAAEVEPLAGR</sequence>
<gene>
    <name evidence="2" type="ORF">KCH_58950</name>
</gene>
<proteinExistence type="predicted"/>
<dbReference type="AlphaFoldDB" id="A0A066YLP1"/>
<dbReference type="NCBIfam" id="TIGR03083">
    <property type="entry name" value="maleylpyruvate isomerase family mycothiol-dependent enzyme"/>
    <property type="match status" value="1"/>
</dbReference>
<dbReference type="PATRIC" id="fig|1348663.4.peg.5705"/>
<dbReference type="InterPro" id="IPR017517">
    <property type="entry name" value="Maleyloyr_isom"/>
</dbReference>
<keyword evidence="3" id="KW-1185">Reference proteome</keyword>